<dbReference type="InterPro" id="IPR045584">
    <property type="entry name" value="Pilin-like"/>
</dbReference>
<dbReference type="OrthoDB" id="255848at2"/>
<gene>
    <name evidence="2" type="ORF">Pla175_31650</name>
</gene>
<protein>
    <recommendedName>
        <fullName evidence="1">DUF1559 domain-containing protein</fullName>
    </recommendedName>
</protein>
<dbReference type="Proteomes" id="UP000317429">
    <property type="component" value="Chromosome"/>
</dbReference>
<dbReference type="AlphaFoldDB" id="A0A518DE67"/>
<dbReference type="Pfam" id="PF07963">
    <property type="entry name" value="N_methyl"/>
    <property type="match status" value="1"/>
</dbReference>
<dbReference type="PANTHER" id="PTHR30093">
    <property type="entry name" value="GENERAL SECRETION PATHWAY PROTEIN G"/>
    <property type="match status" value="1"/>
</dbReference>
<sequence>MSAKSRGNGRADWGFTLVELLVVIAIIGILVALLLPAVQAAREAARRSTCLNNLRQIGLAVHMHHDTALELPPSRMWDGGFTWAGVVLPYLEEAAIRDLADFQKDFKDQVAAVRETPVTPYLCPSRSHDSPLNYLRSEVMAEVKTPSGGEVKGGGTTRGIRGDYACISSTFRSGDGGFDHVFDGAIILPKKRSGNRYDSRTTLTKITDGTSKTFMVGENSYWMSARASIYDGNDNPGAILGLGSLERVKAALPGGGRGVDFNKREGGSIGQSPFQYPGTGCESGTSSCHVWFGGDHPGVINVTLCDGSSLAVAKDTDLAVIENFVTRAGGELTSTDDL</sequence>
<dbReference type="EMBL" id="CP036291">
    <property type="protein sequence ID" value="QDU89770.1"/>
    <property type="molecule type" value="Genomic_DNA"/>
</dbReference>
<feature type="domain" description="DUF1559" evidence="1">
    <location>
        <begin position="39"/>
        <end position="317"/>
    </location>
</feature>
<dbReference type="InterPro" id="IPR012902">
    <property type="entry name" value="N_methyl_site"/>
</dbReference>
<dbReference type="RefSeq" id="WP_145286938.1">
    <property type="nucleotide sequence ID" value="NZ_CP036291.1"/>
</dbReference>
<dbReference type="InterPro" id="IPR011453">
    <property type="entry name" value="DUF1559"/>
</dbReference>
<dbReference type="KEGG" id="pnd:Pla175_31650"/>
<dbReference type="SUPFAM" id="SSF54523">
    <property type="entry name" value="Pili subunits"/>
    <property type="match status" value="1"/>
</dbReference>
<dbReference type="PANTHER" id="PTHR30093:SF2">
    <property type="entry name" value="TYPE II SECRETION SYSTEM PROTEIN H"/>
    <property type="match status" value="1"/>
</dbReference>
<dbReference type="Pfam" id="PF07596">
    <property type="entry name" value="SBP_bac_10"/>
    <property type="match status" value="1"/>
</dbReference>
<name>A0A518DE67_9BACT</name>
<proteinExistence type="predicted"/>
<dbReference type="Gene3D" id="3.30.700.10">
    <property type="entry name" value="Glycoprotein, Type 4 Pilin"/>
    <property type="match status" value="1"/>
</dbReference>
<organism evidence="2 3">
    <name type="scientific">Pirellulimonas nuda</name>
    <dbReference type="NCBI Taxonomy" id="2528009"/>
    <lineage>
        <taxon>Bacteria</taxon>
        <taxon>Pseudomonadati</taxon>
        <taxon>Planctomycetota</taxon>
        <taxon>Planctomycetia</taxon>
        <taxon>Pirellulales</taxon>
        <taxon>Lacipirellulaceae</taxon>
        <taxon>Pirellulimonas</taxon>
    </lineage>
</organism>
<evidence type="ECO:0000313" key="3">
    <source>
        <dbReference type="Proteomes" id="UP000317429"/>
    </source>
</evidence>
<evidence type="ECO:0000259" key="1">
    <source>
        <dbReference type="Pfam" id="PF07596"/>
    </source>
</evidence>
<evidence type="ECO:0000313" key="2">
    <source>
        <dbReference type="EMBL" id="QDU89770.1"/>
    </source>
</evidence>
<accession>A0A518DE67</accession>
<reference evidence="2 3" key="1">
    <citation type="submission" date="2019-02" db="EMBL/GenBank/DDBJ databases">
        <title>Deep-cultivation of Planctomycetes and their phenomic and genomic characterization uncovers novel biology.</title>
        <authorList>
            <person name="Wiegand S."/>
            <person name="Jogler M."/>
            <person name="Boedeker C."/>
            <person name="Pinto D."/>
            <person name="Vollmers J."/>
            <person name="Rivas-Marin E."/>
            <person name="Kohn T."/>
            <person name="Peeters S.H."/>
            <person name="Heuer A."/>
            <person name="Rast P."/>
            <person name="Oberbeckmann S."/>
            <person name="Bunk B."/>
            <person name="Jeske O."/>
            <person name="Meyerdierks A."/>
            <person name="Storesund J.E."/>
            <person name="Kallscheuer N."/>
            <person name="Luecker S."/>
            <person name="Lage O.M."/>
            <person name="Pohl T."/>
            <person name="Merkel B.J."/>
            <person name="Hornburger P."/>
            <person name="Mueller R.-W."/>
            <person name="Bruemmer F."/>
            <person name="Labrenz M."/>
            <person name="Spormann A.M."/>
            <person name="Op den Camp H."/>
            <person name="Overmann J."/>
            <person name="Amann R."/>
            <person name="Jetten M.S.M."/>
            <person name="Mascher T."/>
            <person name="Medema M.H."/>
            <person name="Devos D.P."/>
            <person name="Kaster A.-K."/>
            <person name="Ovreas L."/>
            <person name="Rohde M."/>
            <person name="Galperin M.Y."/>
            <person name="Jogler C."/>
        </authorList>
    </citation>
    <scope>NUCLEOTIDE SEQUENCE [LARGE SCALE GENOMIC DNA]</scope>
    <source>
        <strain evidence="2 3">Pla175</strain>
    </source>
</reference>
<keyword evidence="3" id="KW-1185">Reference proteome</keyword>
<dbReference type="NCBIfam" id="TIGR02532">
    <property type="entry name" value="IV_pilin_GFxxxE"/>
    <property type="match status" value="1"/>
</dbReference>